<sequence>MAGVGHHPGLADRDLPNILFHHIGSSQGPAVAGEPGKLVRLGQVNDMTREQFVDTFGGLFQGPRWAVERAYDSRPFEDTMGVRDRDSYDDLVKHGWERVDNSAAHERATALVEIAKIAGYRFDDLVAEANPIHSARTRFVRGTD</sequence>
<keyword evidence="2" id="KW-1185">Reference proteome</keyword>
<gene>
    <name evidence="1" type="ORF">KILIM_076_00200</name>
</gene>
<proteinExistence type="predicted"/>
<evidence type="ECO:0000313" key="2">
    <source>
        <dbReference type="Proteomes" id="UP000008366"/>
    </source>
</evidence>
<dbReference type="Proteomes" id="UP000008366">
    <property type="component" value="Unassembled WGS sequence"/>
</dbReference>
<dbReference type="STRING" id="1184609.KILIM_076_00200"/>
<name>K6WEB0_9MICO</name>
<dbReference type="AlphaFoldDB" id="K6WEB0"/>
<comment type="caution">
    <text evidence="1">The sequence shown here is derived from an EMBL/GenBank/DDBJ whole genome shotgun (WGS) entry which is preliminary data.</text>
</comment>
<dbReference type="EMBL" id="BAHD01000076">
    <property type="protein sequence ID" value="GAB97635.1"/>
    <property type="molecule type" value="Genomic_DNA"/>
</dbReference>
<evidence type="ECO:0000313" key="1">
    <source>
        <dbReference type="EMBL" id="GAB97635.1"/>
    </source>
</evidence>
<dbReference type="eggNOG" id="COG3195">
    <property type="taxonomic scope" value="Bacteria"/>
</dbReference>
<dbReference type="InterPro" id="IPR036778">
    <property type="entry name" value="OHCU_decarboxylase_sf"/>
</dbReference>
<organism evidence="1 2">
    <name type="scientific">Kineosphaera limosa NBRC 100340</name>
    <dbReference type="NCBI Taxonomy" id="1184609"/>
    <lineage>
        <taxon>Bacteria</taxon>
        <taxon>Bacillati</taxon>
        <taxon>Actinomycetota</taxon>
        <taxon>Actinomycetes</taxon>
        <taxon>Micrococcales</taxon>
        <taxon>Dermatophilaceae</taxon>
        <taxon>Kineosphaera</taxon>
    </lineage>
</organism>
<dbReference type="SUPFAM" id="SSF158694">
    <property type="entry name" value="UraD-Like"/>
    <property type="match status" value="2"/>
</dbReference>
<protein>
    <submittedName>
        <fullName evidence="1">Uncharacterized protein</fullName>
    </submittedName>
</protein>
<accession>K6WEB0</accession>
<reference evidence="1 2" key="1">
    <citation type="submission" date="2012-08" db="EMBL/GenBank/DDBJ databases">
        <title>Whole genome shotgun sequence of Kineosphaera limosa NBRC 100340.</title>
        <authorList>
            <person name="Yoshida I."/>
            <person name="Isaki S."/>
            <person name="Hosoyama A."/>
            <person name="Tsuchikane K."/>
            <person name="Katsumata H."/>
            <person name="Ando Y."/>
            <person name="Ohji S."/>
            <person name="Hamada M."/>
            <person name="Tamura T."/>
            <person name="Yamazoe A."/>
            <person name="Yamazaki S."/>
            <person name="Fujita N."/>
        </authorList>
    </citation>
    <scope>NUCLEOTIDE SEQUENCE [LARGE SCALE GENOMIC DNA]</scope>
    <source>
        <strain evidence="1 2">NBRC 100340</strain>
    </source>
</reference>